<evidence type="ECO:0000313" key="3">
    <source>
        <dbReference type="Proteomes" id="UP000604273"/>
    </source>
</evidence>
<feature type="compositionally biased region" description="Low complexity" evidence="1">
    <location>
        <begin position="121"/>
        <end position="132"/>
    </location>
</feature>
<evidence type="ECO:0000256" key="1">
    <source>
        <dbReference type="SAM" id="MobiDB-lite"/>
    </source>
</evidence>
<feature type="region of interest" description="Disordered" evidence="1">
    <location>
        <begin position="1"/>
        <end position="28"/>
    </location>
</feature>
<dbReference type="OrthoDB" id="5093989at2759"/>
<protein>
    <submittedName>
        <fullName evidence="2">Uncharacterized protein</fullName>
    </submittedName>
</protein>
<accession>A0A8H4TE48</accession>
<dbReference type="EMBL" id="JABFAI010000087">
    <property type="protein sequence ID" value="KAF4956308.1"/>
    <property type="molecule type" value="Genomic_DNA"/>
</dbReference>
<name>A0A8H4TE48_9HYPO</name>
<comment type="caution">
    <text evidence="2">The sequence shown here is derived from an EMBL/GenBank/DDBJ whole genome shotgun (WGS) entry which is preliminary data.</text>
</comment>
<proteinExistence type="predicted"/>
<keyword evidence="3" id="KW-1185">Reference proteome</keyword>
<dbReference type="AlphaFoldDB" id="A0A8H4TE48"/>
<feature type="region of interest" description="Disordered" evidence="1">
    <location>
        <begin position="112"/>
        <end position="132"/>
    </location>
</feature>
<reference evidence="2" key="2">
    <citation type="submission" date="2020-05" db="EMBL/GenBank/DDBJ databases">
        <authorList>
            <person name="Kim H.-S."/>
            <person name="Proctor R.H."/>
            <person name="Brown D.W."/>
        </authorList>
    </citation>
    <scope>NUCLEOTIDE SEQUENCE</scope>
    <source>
        <strain evidence="2">NRRL 45417</strain>
    </source>
</reference>
<dbReference type="Proteomes" id="UP000604273">
    <property type="component" value="Unassembled WGS sequence"/>
</dbReference>
<gene>
    <name evidence="2" type="ORF">FGADI_3885</name>
</gene>
<feature type="compositionally biased region" description="Basic and acidic residues" evidence="1">
    <location>
        <begin position="1"/>
        <end position="13"/>
    </location>
</feature>
<reference evidence="2" key="1">
    <citation type="journal article" date="2020" name="BMC Genomics">
        <title>Correction to: Identification and distribution of gene clusters required for synthesis of sphingolipid metabolism inhibitors in diverse species of the filamentous fungus Fusarium.</title>
        <authorList>
            <person name="Kim H.S."/>
            <person name="Lohmar J.M."/>
            <person name="Busman M."/>
            <person name="Brown D.W."/>
            <person name="Naumann T.A."/>
            <person name="Divon H.H."/>
            <person name="Lysoe E."/>
            <person name="Uhlig S."/>
            <person name="Proctor R.H."/>
        </authorList>
    </citation>
    <scope>NUCLEOTIDE SEQUENCE</scope>
    <source>
        <strain evidence="2">NRRL 45417</strain>
    </source>
</reference>
<sequence>MADPTVRADHSQGESRVFGQGNVELNAGSGDIEGKQGDGWVLLPELVENAQRLEPLGTSMKSGENPLVVEKARGATDGSVDDMTVAGMKRKKSAISDNQGELDVNASEFGPSKRMKESRYDPTPFTTDADAPTDVAPAEAMMEEISASLEEMQWDQTPLAVLYQDKVYFQSREAASLEGRKRLYNLYCASYGSPENPLEMELPEVFDFQHFVWGKQGENWAVIQDRYVPRYIKFTWGYPGGIPDGAVPLTHEVPPEAIANVGHVLTIGLEDENDQDMYHHSMVFEIWAMILQWYKTCVTDKPKRLILAFHQMDLSMFRVAAIPYCTEPRPDSAARQKQSVLDEKSCSTEIKKIISKGSREMENELDEWLLGESVRTCFSPSERIQMVSCQWHILIPSKEEYNRSERWYKSSMDKYGHLSC</sequence>
<organism evidence="2 3">
    <name type="scientific">Fusarium gaditjirri</name>
    <dbReference type="NCBI Taxonomy" id="282569"/>
    <lineage>
        <taxon>Eukaryota</taxon>
        <taxon>Fungi</taxon>
        <taxon>Dikarya</taxon>
        <taxon>Ascomycota</taxon>
        <taxon>Pezizomycotina</taxon>
        <taxon>Sordariomycetes</taxon>
        <taxon>Hypocreomycetidae</taxon>
        <taxon>Hypocreales</taxon>
        <taxon>Nectriaceae</taxon>
        <taxon>Fusarium</taxon>
        <taxon>Fusarium nisikadoi species complex</taxon>
    </lineage>
</organism>
<evidence type="ECO:0000313" key="2">
    <source>
        <dbReference type="EMBL" id="KAF4956308.1"/>
    </source>
</evidence>